<comment type="caution">
    <text evidence="8">The sequence shown here is derived from an EMBL/GenBank/DDBJ whole genome shotgun (WGS) entry which is preliminary data.</text>
</comment>
<feature type="domain" description="HTH lysR-type" evidence="7">
    <location>
        <begin position="6"/>
        <end position="64"/>
    </location>
</feature>
<dbReference type="RefSeq" id="WP_136395608.1">
    <property type="nucleotide sequence ID" value="NZ_SSND01000005.1"/>
</dbReference>
<dbReference type="Proteomes" id="UP000309450">
    <property type="component" value="Unassembled WGS sequence"/>
</dbReference>
<accession>A0A4S3MM19</accession>
<dbReference type="SUPFAM" id="SSF46785">
    <property type="entry name" value="Winged helix' DNA-binding domain"/>
    <property type="match status" value="1"/>
</dbReference>
<keyword evidence="9" id="KW-1185">Reference proteome</keyword>
<dbReference type="InterPro" id="IPR036388">
    <property type="entry name" value="WH-like_DNA-bd_sf"/>
</dbReference>
<dbReference type="Gene3D" id="1.10.10.10">
    <property type="entry name" value="Winged helix-like DNA-binding domain superfamily/Winged helix DNA-binding domain"/>
    <property type="match status" value="1"/>
</dbReference>
<keyword evidence="4" id="KW-0804">Transcription</keyword>
<dbReference type="InterPro" id="IPR036390">
    <property type="entry name" value="WH_DNA-bd_sf"/>
</dbReference>
<evidence type="ECO:0000256" key="2">
    <source>
        <dbReference type="ARBA" id="ARBA00023015"/>
    </source>
</evidence>
<name>A0A4S3MM19_9RHOB</name>
<keyword evidence="3" id="KW-0238">DNA-binding</keyword>
<keyword evidence="2" id="KW-0805">Transcription regulation</keyword>
<evidence type="ECO:0000256" key="5">
    <source>
        <dbReference type="ARBA" id="ARBA00039279"/>
    </source>
</evidence>
<gene>
    <name evidence="8" type="ORF">E7811_15600</name>
</gene>
<dbReference type="InterPro" id="IPR005119">
    <property type="entry name" value="LysR_subst-bd"/>
</dbReference>
<evidence type="ECO:0000259" key="7">
    <source>
        <dbReference type="PROSITE" id="PS50931"/>
    </source>
</evidence>
<evidence type="ECO:0000256" key="4">
    <source>
        <dbReference type="ARBA" id="ARBA00023163"/>
    </source>
</evidence>
<comment type="similarity">
    <text evidence="1">Belongs to the LysR transcriptional regulatory family.</text>
</comment>
<dbReference type="OrthoDB" id="7840053at2"/>
<dbReference type="AlphaFoldDB" id="A0A4S3MM19"/>
<evidence type="ECO:0000256" key="6">
    <source>
        <dbReference type="ARBA" id="ARBA00043141"/>
    </source>
</evidence>
<dbReference type="PANTHER" id="PTHR30126:SF5">
    <property type="entry name" value="HTH-TYPE TRANSCRIPTIONAL ACTIVATOR CMPR"/>
    <property type="match status" value="1"/>
</dbReference>
<dbReference type="GO" id="GO:0003700">
    <property type="term" value="F:DNA-binding transcription factor activity"/>
    <property type="evidence" value="ECO:0007669"/>
    <property type="project" value="InterPro"/>
</dbReference>
<dbReference type="GO" id="GO:0000976">
    <property type="term" value="F:transcription cis-regulatory region binding"/>
    <property type="evidence" value="ECO:0007669"/>
    <property type="project" value="TreeGrafter"/>
</dbReference>
<organism evidence="8 9">
    <name type="scientific">Aliigemmobacter aestuarii</name>
    <dbReference type="NCBI Taxonomy" id="1445661"/>
    <lineage>
        <taxon>Bacteria</taxon>
        <taxon>Pseudomonadati</taxon>
        <taxon>Pseudomonadota</taxon>
        <taxon>Alphaproteobacteria</taxon>
        <taxon>Rhodobacterales</taxon>
        <taxon>Paracoccaceae</taxon>
        <taxon>Aliigemmobacter</taxon>
    </lineage>
</organism>
<dbReference type="EMBL" id="SSND01000005">
    <property type="protein sequence ID" value="THD81350.1"/>
    <property type="molecule type" value="Genomic_DNA"/>
</dbReference>
<evidence type="ECO:0000313" key="8">
    <source>
        <dbReference type="EMBL" id="THD81350.1"/>
    </source>
</evidence>
<evidence type="ECO:0000313" key="9">
    <source>
        <dbReference type="Proteomes" id="UP000309450"/>
    </source>
</evidence>
<evidence type="ECO:0000256" key="3">
    <source>
        <dbReference type="ARBA" id="ARBA00023125"/>
    </source>
</evidence>
<evidence type="ECO:0000256" key="1">
    <source>
        <dbReference type="ARBA" id="ARBA00009437"/>
    </source>
</evidence>
<dbReference type="Gene3D" id="3.40.190.10">
    <property type="entry name" value="Periplasmic binding protein-like II"/>
    <property type="match status" value="2"/>
</dbReference>
<reference evidence="8 9" key="1">
    <citation type="submission" date="2019-04" db="EMBL/GenBank/DDBJ databases">
        <title>Draft genome sequence of Gemmobacter aestuarii sp. nov.</title>
        <authorList>
            <person name="Hameed A."/>
            <person name="Lin S.-Y."/>
            <person name="Shahina M."/>
            <person name="Lai W.-A."/>
            <person name="Young C.-C."/>
        </authorList>
    </citation>
    <scope>NUCLEOTIDE SEQUENCE [LARGE SCALE GENOMIC DNA]</scope>
    <source>
        <strain evidence="8 9">CC-PW-75</strain>
    </source>
</reference>
<dbReference type="SUPFAM" id="SSF53850">
    <property type="entry name" value="Periplasmic binding protein-like II"/>
    <property type="match status" value="1"/>
</dbReference>
<dbReference type="InterPro" id="IPR000847">
    <property type="entry name" value="LysR_HTH_N"/>
</dbReference>
<dbReference type="Pfam" id="PF03466">
    <property type="entry name" value="LysR_substrate"/>
    <property type="match status" value="1"/>
</dbReference>
<dbReference type="Pfam" id="PF00126">
    <property type="entry name" value="HTH_1"/>
    <property type="match status" value="1"/>
</dbReference>
<protein>
    <recommendedName>
        <fullName evidence="5">HTH-type transcriptional regulator CbbR</fullName>
    </recommendedName>
    <alternativeName>
        <fullName evidence="6">RuBisCO operon transcriptional regulator</fullName>
    </alternativeName>
</protein>
<sequence length="314" mass="33901">MRYDALTLKQLRALETVCDKGTITAAADTLSLTPPAVHGQLKSLEESCGVALVRRDAGGRFVPTEEGAVLLAGHERARAALTRAMREIEALRRGVAGTVVLGVVSTGKYFAPRIVAGLRKSLPGVDVQLVIGNRTQIIEGLENESIDVAVMGRPPRQPANLAEAIGVHPHVMICAPGHRLAEGKVSVGALLDEHFLLREEGSGTRILSVRYLDQMADGRPYAFTEMGSNETIKQSVIAGLGIALISAHTVIDELASGRLALVRAPGLPIPRQWYLLHRADHDLTPAMRNVHDEILRNAAHMLRSEEVEQVVGRM</sequence>
<proteinExistence type="inferred from homology"/>
<dbReference type="PROSITE" id="PS50931">
    <property type="entry name" value="HTH_LYSR"/>
    <property type="match status" value="1"/>
</dbReference>
<dbReference type="PANTHER" id="PTHR30126">
    <property type="entry name" value="HTH-TYPE TRANSCRIPTIONAL REGULATOR"/>
    <property type="match status" value="1"/>
</dbReference>